<evidence type="ECO:0000313" key="7">
    <source>
        <dbReference type="Proteomes" id="UP001500880"/>
    </source>
</evidence>
<sequence length="453" mass="50509">MKLQTIIPDHERLFLDKDVPEAYKTDHSWKDVAAVKAVALPELEQEIIDLVTYANQEDLTIIARGAGTGVAGSQVPTKGGEVIIDVHRMNRILDLDEETMTLTVEPGVKLQEIQEFVERKGYFYPPDPGSKNSTIGGNIATNAGGMRAVKYGTTRDYVRELDVVLPDGQKATLGSLNIKDSSGYDLKDLFIGSEGTLGITTRIKLKVLPMPKYKQSVILAFDSLKAATNGVLSILKNGVEPAALELFERGTIEYSEKFTEKKLPSQKGDAYILMTLDSNEQEDLSRRVSFTENLLKGQAAEILPLSTPEEEEKAWFLRDHILVALMQFTEFEMLDEVVPINRFAEMISYTKELQEKHGINVINFGHAGDGNIHTVLMKEGMDEAAWQTKRKAYLDDLYSKVHELGGLPSAEHGIGVIKKGYLEKMSQPVEIQLMRKVKRAIDPDNRLNPGKVF</sequence>
<keyword evidence="3" id="KW-0274">FAD</keyword>
<evidence type="ECO:0000256" key="4">
    <source>
        <dbReference type="ARBA" id="ARBA00023002"/>
    </source>
</evidence>
<keyword evidence="2" id="KW-0285">Flavoprotein</keyword>
<proteinExistence type="predicted"/>
<gene>
    <name evidence="6" type="ORF">GCM10008986_14030</name>
</gene>
<accession>A0ABN1B3A4</accession>
<keyword evidence="7" id="KW-1185">Reference proteome</keyword>
<name>A0ABN1B3A4_9BACI</name>
<evidence type="ECO:0000256" key="2">
    <source>
        <dbReference type="ARBA" id="ARBA00022630"/>
    </source>
</evidence>
<dbReference type="Gene3D" id="1.10.45.10">
    <property type="entry name" value="Vanillyl-alcohol Oxidase, Chain A, domain 4"/>
    <property type="match status" value="1"/>
</dbReference>
<dbReference type="InterPro" id="IPR036318">
    <property type="entry name" value="FAD-bd_PCMH-like_sf"/>
</dbReference>
<dbReference type="InterPro" id="IPR004113">
    <property type="entry name" value="FAD-bd_oxidored_4_C"/>
</dbReference>
<reference evidence="6 7" key="1">
    <citation type="journal article" date="2019" name="Int. J. Syst. Evol. Microbiol.">
        <title>The Global Catalogue of Microorganisms (GCM) 10K type strain sequencing project: providing services to taxonomists for standard genome sequencing and annotation.</title>
        <authorList>
            <consortium name="The Broad Institute Genomics Platform"/>
            <consortium name="The Broad Institute Genome Sequencing Center for Infectious Disease"/>
            <person name="Wu L."/>
            <person name="Ma J."/>
        </authorList>
    </citation>
    <scope>NUCLEOTIDE SEQUENCE [LARGE SCALE GENOMIC DNA]</scope>
    <source>
        <strain evidence="6 7">JCM 12389</strain>
    </source>
</reference>
<comment type="cofactor">
    <cofactor evidence="1">
        <name>FAD</name>
        <dbReference type="ChEBI" id="CHEBI:57692"/>
    </cofactor>
</comment>
<keyword evidence="4" id="KW-0560">Oxidoreductase</keyword>
<dbReference type="InterPro" id="IPR051914">
    <property type="entry name" value="FAD-linked_OxidoTrans_Type4"/>
</dbReference>
<dbReference type="PROSITE" id="PS51387">
    <property type="entry name" value="FAD_PCMH"/>
    <property type="match status" value="1"/>
</dbReference>
<dbReference type="InterPro" id="IPR016164">
    <property type="entry name" value="FAD-linked_Oxase-like_C"/>
</dbReference>
<evidence type="ECO:0000256" key="1">
    <source>
        <dbReference type="ARBA" id="ARBA00001974"/>
    </source>
</evidence>
<dbReference type="PANTHER" id="PTHR42934:SF2">
    <property type="entry name" value="GLYCOLATE OXIDASE SUBUNIT GLCD"/>
    <property type="match status" value="1"/>
</dbReference>
<dbReference type="InterPro" id="IPR006094">
    <property type="entry name" value="Oxid_FAD_bind_N"/>
</dbReference>
<evidence type="ECO:0000259" key="5">
    <source>
        <dbReference type="PROSITE" id="PS51387"/>
    </source>
</evidence>
<comment type="caution">
    <text evidence="6">The sequence shown here is derived from an EMBL/GenBank/DDBJ whole genome shotgun (WGS) entry which is preliminary data.</text>
</comment>
<organism evidence="6 7">
    <name type="scientific">Salinibacillus aidingensis</name>
    <dbReference type="NCBI Taxonomy" id="237684"/>
    <lineage>
        <taxon>Bacteria</taxon>
        <taxon>Bacillati</taxon>
        <taxon>Bacillota</taxon>
        <taxon>Bacilli</taxon>
        <taxon>Bacillales</taxon>
        <taxon>Bacillaceae</taxon>
        <taxon>Salinibacillus</taxon>
    </lineage>
</organism>
<dbReference type="InterPro" id="IPR016169">
    <property type="entry name" value="FAD-bd_PCMH_sub2"/>
</dbReference>
<dbReference type="PANTHER" id="PTHR42934">
    <property type="entry name" value="GLYCOLATE OXIDASE SUBUNIT GLCD"/>
    <property type="match status" value="1"/>
</dbReference>
<dbReference type="EMBL" id="BAAADO010000003">
    <property type="protein sequence ID" value="GAA0489393.1"/>
    <property type="molecule type" value="Genomic_DNA"/>
</dbReference>
<dbReference type="Gene3D" id="3.30.465.10">
    <property type="match status" value="1"/>
</dbReference>
<dbReference type="SUPFAM" id="SSF55103">
    <property type="entry name" value="FAD-linked oxidases, C-terminal domain"/>
    <property type="match status" value="1"/>
</dbReference>
<protein>
    <submittedName>
        <fullName evidence="6">FAD-binding oxidoreductase</fullName>
    </submittedName>
</protein>
<dbReference type="InterPro" id="IPR016171">
    <property type="entry name" value="Vanillyl_alc_oxidase_C-sub2"/>
</dbReference>
<dbReference type="Pfam" id="PF01565">
    <property type="entry name" value="FAD_binding_4"/>
    <property type="match status" value="1"/>
</dbReference>
<evidence type="ECO:0000256" key="3">
    <source>
        <dbReference type="ARBA" id="ARBA00022827"/>
    </source>
</evidence>
<evidence type="ECO:0000313" key="6">
    <source>
        <dbReference type="EMBL" id="GAA0489393.1"/>
    </source>
</evidence>
<dbReference type="Proteomes" id="UP001500880">
    <property type="component" value="Unassembled WGS sequence"/>
</dbReference>
<feature type="domain" description="FAD-binding PCMH-type" evidence="5">
    <location>
        <begin position="30"/>
        <end position="210"/>
    </location>
</feature>
<dbReference type="SUPFAM" id="SSF56176">
    <property type="entry name" value="FAD-binding/transporter-associated domain-like"/>
    <property type="match status" value="1"/>
</dbReference>
<dbReference type="InterPro" id="IPR016166">
    <property type="entry name" value="FAD-bd_PCMH"/>
</dbReference>
<dbReference type="RefSeq" id="WP_343839172.1">
    <property type="nucleotide sequence ID" value="NZ_BAAADO010000003.1"/>
</dbReference>
<dbReference type="Pfam" id="PF02913">
    <property type="entry name" value="FAD-oxidase_C"/>
    <property type="match status" value="1"/>
</dbReference>
<dbReference type="Gene3D" id="3.30.70.2740">
    <property type="match status" value="1"/>
</dbReference>